<geneLocation type="plasmid" evidence="2 3">
    <name>pG5MAi6_3</name>
</geneLocation>
<dbReference type="Gene3D" id="1.10.10.10">
    <property type="entry name" value="Winged helix-like DNA-binding domain superfamily/Winged helix DNA-binding domain"/>
    <property type="match status" value="1"/>
</dbReference>
<sequence length="183" mass="21721">MKDLIFEYEHDLAALRKLDRKLKTEQDLINDKRLKEKHTVSDLERLIVIESTRSMYSSMIGEMEDDITHMRTGKRPGARRGVEKRYGNEKVYAVDPVRFLHIPDDEKEIRSEEELTMLEDQVEDLLWFLTKTERDIYMLCYGQYFSEQEIAEISGKSKGSVSQLLHRARKKVEKNIKKDDFYP</sequence>
<evidence type="ECO:0000313" key="2">
    <source>
        <dbReference type="EMBL" id="WEA47274.1"/>
    </source>
</evidence>
<accession>A0ABD7X3I1</accession>
<proteinExistence type="predicted"/>
<dbReference type="SUPFAM" id="SSF88659">
    <property type="entry name" value="Sigma3 and sigma4 domains of RNA polymerase sigma factors"/>
    <property type="match status" value="1"/>
</dbReference>
<dbReference type="InterPro" id="IPR013324">
    <property type="entry name" value="RNA_pol_sigma_r3/r4-like"/>
</dbReference>
<dbReference type="RefSeq" id="WP_275037774.1">
    <property type="nucleotide sequence ID" value="NZ_CP118721.1"/>
</dbReference>
<dbReference type="NCBIfam" id="TIGR02937">
    <property type="entry name" value="sigma70-ECF"/>
    <property type="match status" value="1"/>
</dbReference>
<dbReference type="InterPro" id="IPR013249">
    <property type="entry name" value="RNA_pol_sigma70_r4_t2"/>
</dbReference>
<evidence type="ECO:0000313" key="3">
    <source>
        <dbReference type="Proteomes" id="UP001220217"/>
    </source>
</evidence>
<dbReference type="EMBL" id="CP118721">
    <property type="protein sequence ID" value="WEA47274.1"/>
    <property type="molecule type" value="Genomic_DNA"/>
</dbReference>
<dbReference type="InterPro" id="IPR014284">
    <property type="entry name" value="RNA_pol_sigma-70_dom"/>
</dbReference>
<gene>
    <name evidence="2" type="ORF">PWO00_28565</name>
</gene>
<organism evidence="2 3">
    <name type="scientific">Priestia aryabhattai</name>
    <name type="common">Bacillus aryabhattai</name>
    <dbReference type="NCBI Taxonomy" id="412384"/>
    <lineage>
        <taxon>Bacteria</taxon>
        <taxon>Bacillati</taxon>
        <taxon>Bacillota</taxon>
        <taxon>Bacilli</taxon>
        <taxon>Bacillales</taxon>
        <taxon>Bacillaceae</taxon>
        <taxon>Priestia</taxon>
    </lineage>
</organism>
<name>A0ABD7X3I1_PRIAR</name>
<evidence type="ECO:0000259" key="1">
    <source>
        <dbReference type="Pfam" id="PF08281"/>
    </source>
</evidence>
<feature type="domain" description="RNA polymerase sigma factor 70 region 4 type 2" evidence="1">
    <location>
        <begin position="129"/>
        <end position="171"/>
    </location>
</feature>
<dbReference type="Proteomes" id="UP001220217">
    <property type="component" value="Plasmid pG5MAi6_3"/>
</dbReference>
<dbReference type="Pfam" id="PF08281">
    <property type="entry name" value="Sigma70_r4_2"/>
    <property type="match status" value="1"/>
</dbReference>
<keyword evidence="2" id="KW-0614">Plasmid</keyword>
<protein>
    <submittedName>
        <fullName evidence="2">Sigma-70 family RNA polymerase sigma factor</fullName>
    </submittedName>
</protein>
<dbReference type="AlphaFoldDB" id="A0ABD7X3I1"/>
<dbReference type="InterPro" id="IPR036388">
    <property type="entry name" value="WH-like_DNA-bd_sf"/>
</dbReference>
<reference evidence="2 3" key="1">
    <citation type="submission" date="2023-02" db="EMBL/GenBank/DDBJ databases">
        <title>Complete genome sequence of Priestia aryabhattai G5MAi6, a methanol-tolerant strain isolated from tap water in Hong Kong.</title>
        <authorList>
            <person name="Leung K.M."/>
            <person name="Lai G.K.K."/>
            <person name="Griffin S.D.J."/>
        </authorList>
    </citation>
    <scope>NUCLEOTIDE SEQUENCE [LARGE SCALE GENOMIC DNA]</scope>
    <source>
        <strain evidence="2 3">G5MAi6</strain>
        <plasmid evidence="2 3">pG5MAi6_3</plasmid>
    </source>
</reference>